<accession>A0A182FYZ2</accession>
<dbReference type="AlphaFoldDB" id="A0A182FYZ2"/>
<sequence length="17" mass="1773">MQPTLLARSISSVAIDA</sequence>
<reference evidence="1" key="2">
    <citation type="submission" date="2022-08" db="UniProtKB">
        <authorList>
            <consortium name="EnsemblMetazoa"/>
        </authorList>
    </citation>
    <scope>IDENTIFICATION</scope>
    <source>
        <strain evidence="1">STECLA/ALBI9_A</strain>
    </source>
</reference>
<name>A0A182FYZ2_ANOAL</name>
<proteinExistence type="predicted"/>
<protein>
    <submittedName>
        <fullName evidence="1">Uncharacterized protein</fullName>
    </submittedName>
</protein>
<keyword evidence="2" id="KW-1185">Reference proteome</keyword>
<dbReference type="EnsemblMetazoa" id="AALB014818-RA">
    <property type="protein sequence ID" value="AALB014818-PA"/>
    <property type="gene ID" value="AALB014818"/>
</dbReference>
<dbReference type="Proteomes" id="UP000069272">
    <property type="component" value="Chromosome 2R"/>
</dbReference>
<evidence type="ECO:0000313" key="2">
    <source>
        <dbReference type="Proteomes" id="UP000069272"/>
    </source>
</evidence>
<evidence type="ECO:0000313" key="1">
    <source>
        <dbReference type="EnsemblMetazoa" id="AALB014818-PA"/>
    </source>
</evidence>
<reference evidence="1 2" key="1">
    <citation type="journal article" date="2017" name="G3 (Bethesda)">
        <title>The Physical Genome Mapping of Anopheles albimanus Corrected Scaffold Misassemblies and Identified Interarm Rearrangements in Genus Anopheles.</title>
        <authorList>
            <person name="Artemov G.N."/>
            <person name="Peery A.N."/>
            <person name="Jiang X."/>
            <person name="Tu Z."/>
            <person name="Stegniy V.N."/>
            <person name="Sharakhova M.V."/>
            <person name="Sharakhov I.V."/>
        </authorList>
    </citation>
    <scope>NUCLEOTIDE SEQUENCE [LARGE SCALE GENOMIC DNA]</scope>
    <source>
        <strain evidence="1 2">ALBI9_A</strain>
    </source>
</reference>
<organism evidence="1 2">
    <name type="scientific">Anopheles albimanus</name>
    <name type="common">New world malaria mosquito</name>
    <dbReference type="NCBI Taxonomy" id="7167"/>
    <lineage>
        <taxon>Eukaryota</taxon>
        <taxon>Metazoa</taxon>
        <taxon>Ecdysozoa</taxon>
        <taxon>Arthropoda</taxon>
        <taxon>Hexapoda</taxon>
        <taxon>Insecta</taxon>
        <taxon>Pterygota</taxon>
        <taxon>Neoptera</taxon>
        <taxon>Endopterygota</taxon>
        <taxon>Diptera</taxon>
        <taxon>Nematocera</taxon>
        <taxon>Culicoidea</taxon>
        <taxon>Culicidae</taxon>
        <taxon>Anophelinae</taxon>
        <taxon>Anopheles</taxon>
    </lineage>
</organism>
<dbReference type="VEuPathDB" id="VectorBase:AALB014818"/>